<dbReference type="RefSeq" id="WP_042983066.1">
    <property type="nucleotide sequence ID" value="NZ_JMQC01000008.1"/>
</dbReference>
<evidence type="ECO:0000256" key="2">
    <source>
        <dbReference type="ARBA" id="ARBA00022670"/>
    </source>
</evidence>
<gene>
    <name evidence="6" type="ORF">D0U04_03680</name>
    <name evidence="5" type="ORF">DJ93_4181</name>
</gene>
<dbReference type="GO" id="GO:0008236">
    <property type="term" value="F:serine-type peptidase activity"/>
    <property type="evidence" value="ECO:0007669"/>
    <property type="project" value="UniProtKB-KW"/>
</dbReference>
<accession>A0A090Z1I1</accession>
<name>A0A090Z1I1_9BACI</name>
<dbReference type="InterPro" id="IPR005320">
    <property type="entry name" value="Peptidase_S51"/>
</dbReference>
<dbReference type="Pfam" id="PF03575">
    <property type="entry name" value="Peptidase_S51"/>
    <property type="match status" value="1"/>
</dbReference>
<dbReference type="InterPro" id="IPR029062">
    <property type="entry name" value="Class_I_gatase-like"/>
</dbReference>
<dbReference type="PATRIC" id="fig|1405.8.peg.4294"/>
<evidence type="ECO:0000256" key="4">
    <source>
        <dbReference type="ARBA" id="ARBA00022825"/>
    </source>
</evidence>
<evidence type="ECO:0000313" key="6">
    <source>
        <dbReference type="EMBL" id="RFT68554.1"/>
    </source>
</evidence>
<keyword evidence="2" id="KW-0645">Protease</keyword>
<sequence length="232" mass="26835">MKLAVIGGGDLQDPNHLPINQRLIELTNKQNPKVLFIPTASHDDESYIELFLETFEKQLHCEVQVLRSINETHSEHEIDEFFHSTDLIYLGGGNYIQMLEKWKEHKIDEKLIEALQRGTFIAGYSAGAMCWFTTSIRSNYAASGYTESSGWSIVNKRFCPHYNQLDRMNAFHSFLQNQKGNIEGIALEDNCALYITVDSFEIIGEPEKAWEFYMSNRELIRQHFDVTLKSYL</sequence>
<evidence type="ECO:0000256" key="3">
    <source>
        <dbReference type="ARBA" id="ARBA00022801"/>
    </source>
</evidence>
<dbReference type="Proteomes" id="UP000029389">
    <property type="component" value="Unassembled WGS sequence"/>
</dbReference>
<protein>
    <submittedName>
        <fullName evidence="6">Peptidase E</fullName>
    </submittedName>
    <submittedName>
        <fullName evidence="5">Peptidase S51 family protein</fullName>
    </submittedName>
</protein>
<dbReference type="EMBL" id="JMQC01000008">
    <property type="protein sequence ID" value="KFN04020.1"/>
    <property type="molecule type" value="Genomic_DNA"/>
</dbReference>
<comment type="caution">
    <text evidence="5">The sequence shown here is derived from an EMBL/GenBank/DDBJ whole genome shotgun (WGS) entry which is preliminary data.</text>
</comment>
<dbReference type="AlphaFoldDB" id="A0A090Z1I1"/>
<comment type="similarity">
    <text evidence="1">Belongs to the peptidase S51 family.</text>
</comment>
<keyword evidence="4" id="KW-0720">Serine protease</keyword>
<dbReference type="EMBL" id="QVOD01000002">
    <property type="protein sequence ID" value="RFT68554.1"/>
    <property type="molecule type" value="Genomic_DNA"/>
</dbReference>
<reference evidence="6 8" key="2">
    <citation type="submission" date="2018-08" db="EMBL/GenBank/DDBJ databases">
        <title>Bacillus clarus sp. nov. strain PS00077A.</title>
        <authorList>
            <person name="Mendez Acevedo M."/>
            <person name="Carroll L."/>
            <person name="Mukherjee M."/>
            <person name="Wiedmann M."/>
            <person name="Kovac J."/>
        </authorList>
    </citation>
    <scope>NUCLEOTIDE SEQUENCE [LARGE SCALE GENOMIC DNA]</scope>
    <source>
        <strain evidence="6 8">PS00077A</strain>
    </source>
</reference>
<keyword evidence="8" id="KW-1185">Reference proteome</keyword>
<dbReference type="Gene3D" id="3.40.50.880">
    <property type="match status" value="1"/>
</dbReference>
<dbReference type="GO" id="GO:0006508">
    <property type="term" value="P:proteolysis"/>
    <property type="evidence" value="ECO:0007669"/>
    <property type="project" value="UniProtKB-KW"/>
</dbReference>
<dbReference type="PANTHER" id="PTHR20842:SF0">
    <property type="entry name" value="ALPHA-ASPARTYL DIPEPTIDASE"/>
    <property type="match status" value="1"/>
</dbReference>
<organism evidence="5 7">
    <name type="scientific">Bacillus clarus</name>
    <dbReference type="NCBI Taxonomy" id="2338372"/>
    <lineage>
        <taxon>Bacteria</taxon>
        <taxon>Bacillati</taxon>
        <taxon>Bacillota</taxon>
        <taxon>Bacilli</taxon>
        <taxon>Bacillales</taxon>
        <taxon>Bacillaceae</taxon>
        <taxon>Bacillus</taxon>
        <taxon>Bacillus cereus group</taxon>
    </lineage>
</organism>
<dbReference type="SUPFAM" id="SSF52317">
    <property type="entry name" value="Class I glutamine amidotransferase-like"/>
    <property type="match status" value="1"/>
</dbReference>
<evidence type="ECO:0000313" key="7">
    <source>
        <dbReference type="Proteomes" id="UP000029389"/>
    </source>
</evidence>
<evidence type="ECO:0000256" key="1">
    <source>
        <dbReference type="ARBA" id="ARBA00006534"/>
    </source>
</evidence>
<dbReference type="PANTHER" id="PTHR20842">
    <property type="entry name" value="PROTEASE S51 ALPHA-ASPARTYL DIPEPTIDASE"/>
    <property type="match status" value="1"/>
</dbReference>
<dbReference type="CDD" id="cd03146">
    <property type="entry name" value="GAT1_Peptidase_E"/>
    <property type="match status" value="1"/>
</dbReference>
<evidence type="ECO:0000313" key="5">
    <source>
        <dbReference type="EMBL" id="KFN04020.1"/>
    </source>
</evidence>
<dbReference type="Proteomes" id="UP000264294">
    <property type="component" value="Unassembled WGS sequence"/>
</dbReference>
<proteinExistence type="inferred from homology"/>
<evidence type="ECO:0000313" key="8">
    <source>
        <dbReference type="Proteomes" id="UP000264294"/>
    </source>
</evidence>
<keyword evidence="3" id="KW-0378">Hydrolase</keyword>
<reference evidence="5 7" key="1">
    <citation type="submission" date="2014-04" db="EMBL/GenBank/DDBJ databases">
        <authorList>
            <person name="Bishop-Lilly K.A."/>
            <person name="Broomall S.M."/>
            <person name="Chain P.S."/>
            <person name="Chertkov O."/>
            <person name="Coyne S.R."/>
            <person name="Daligault H.E."/>
            <person name="Davenport K.W."/>
            <person name="Erkkila T."/>
            <person name="Frey K.G."/>
            <person name="Gibbons H.S."/>
            <person name="Gu W."/>
            <person name="Jaissle J."/>
            <person name="Johnson S.L."/>
            <person name="Koroleva G.I."/>
            <person name="Ladner J.T."/>
            <person name="Lo C.-C."/>
            <person name="Minogue T.D."/>
            <person name="Munk C."/>
            <person name="Palacios G.F."/>
            <person name="Redden C.L."/>
            <person name="Rosenzweig C.N."/>
            <person name="Scholz M.B."/>
            <person name="Teshima H."/>
            <person name="Xu Y."/>
        </authorList>
    </citation>
    <scope>NUCLEOTIDE SEQUENCE [LARGE SCALE GENOMIC DNA]</scope>
    <source>
        <strain evidence="5 7">BHP</strain>
    </source>
</reference>